<sequence>MRDDSLGAALRHLRTSRDLTLERLAELSTVSARTISDIERGVSTGPQRRTVELLCDALDLSPDDRTAVLSAARAGRVRGGTSGPPTSGTPTSNPPTSVPVALPRAVADFTGRGRERELVAAHLASGTAAGSSPVVVVSGPPGFGKTALAVTVATELAAAEAGGFDEVHFVDLRGYTTRPMDAAAVVNGLVHAVEPQAGAVPREAAAATWQRVLGGRRVLVVLDNAATEDQVRAAIPATGPAAVLVTSRGTLAGLEDVLRVALDQLPAADSLAMLGAIVPASQRADQDLERLAGLCGHVPLALRIAGNRVASRHGWTVDDLAARLDVEERRIDGLRAGDLEIRATIALSYDRLSDEGRRAFRRLAHLRGGTFSEPLAARLTPTDLARAEEVLDGLVDLGLVQPAARGRYHLHDLLRLFARGRLHDEEPVEDRVAVEIDLRRWLLGVTILAGRWFEPGYETAPAVPDRLVALTTLEQARSWLHDEAEHWLVALQDSSAVGEHRLVVDVAESLHWFSDLWAHWGHWHEVFALGVQAARALGDDSALATQLGYLAWAETHTRLRPEHGLALADEAAAVARRAGDVRQQGWAALYAFWACWRLERYDEALRHGEEAGRLLAEAGDAEGHLQARRATAMVLSRTGRYDEAIQHERSVLATLDAPGAHVSSQSARITRLASMAAIARSLLLLDRSHEAVEVASRALDLLAVTDVAVVRSNLLETRTRAFVALGRLPDALAEQRRLVALREQIGNAAGAAAARDLVPEGPGRHRPA</sequence>
<evidence type="ECO:0000313" key="3">
    <source>
        <dbReference type="EMBL" id="MBT0993561.1"/>
    </source>
</evidence>
<dbReference type="PROSITE" id="PS50943">
    <property type="entry name" value="HTH_CROC1"/>
    <property type="match status" value="1"/>
</dbReference>
<dbReference type="PANTHER" id="PTHR47691:SF3">
    <property type="entry name" value="HTH-TYPE TRANSCRIPTIONAL REGULATOR RV0890C-RELATED"/>
    <property type="match status" value="1"/>
</dbReference>
<accession>A0ABS5TWT1</accession>
<dbReference type="EMBL" id="JAHBOH010000001">
    <property type="protein sequence ID" value="MBT0993561.1"/>
    <property type="molecule type" value="Genomic_DNA"/>
</dbReference>
<dbReference type="PRINTS" id="PR00364">
    <property type="entry name" value="DISEASERSIST"/>
</dbReference>
<dbReference type="CDD" id="cd00093">
    <property type="entry name" value="HTH_XRE"/>
    <property type="match status" value="1"/>
</dbReference>
<protein>
    <submittedName>
        <fullName evidence="3">Helix-turn-helix domain-containing protein</fullName>
    </submittedName>
</protein>
<dbReference type="SUPFAM" id="SSF48452">
    <property type="entry name" value="TPR-like"/>
    <property type="match status" value="1"/>
</dbReference>
<dbReference type="InterPro" id="IPR001387">
    <property type="entry name" value="Cro/C1-type_HTH"/>
</dbReference>
<evidence type="ECO:0000313" key="4">
    <source>
        <dbReference type="Proteomes" id="UP000722125"/>
    </source>
</evidence>
<feature type="domain" description="HTH cro/C1-type" evidence="2">
    <location>
        <begin position="10"/>
        <end position="65"/>
    </location>
</feature>
<dbReference type="Pfam" id="PF13560">
    <property type="entry name" value="HTH_31"/>
    <property type="match status" value="1"/>
</dbReference>
<feature type="region of interest" description="Disordered" evidence="1">
    <location>
        <begin position="73"/>
        <end position="99"/>
    </location>
</feature>
<evidence type="ECO:0000256" key="1">
    <source>
        <dbReference type="SAM" id="MobiDB-lite"/>
    </source>
</evidence>
<dbReference type="InterPro" id="IPR027417">
    <property type="entry name" value="P-loop_NTPase"/>
</dbReference>
<gene>
    <name evidence="3" type="ORF">KIN34_04585</name>
</gene>
<proteinExistence type="predicted"/>
<dbReference type="InterPro" id="IPR010982">
    <property type="entry name" value="Lambda_DNA-bd_dom_sf"/>
</dbReference>
<dbReference type="Gene3D" id="3.40.50.300">
    <property type="entry name" value="P-loop containing nucleotide triphosphate hydrolases"/>
    <property type="match status" value="1"/>
</dbReference>
<dbReference type="Gene3D" id="1.10.10.10">
    <property type="entry name" value="Winged helix-like DNA-binding domain superfamily/Winged helix DNA-binding domain"/>
    <property type="match status" value="1"/>
</dbReference>
<dbReference type="PANTHER" id="PTHR47691">
    <property type="entry name" value="REGULATOR-RELATED"/>
    <property type="match status" value="1"/>
</dbReference>
<organism evidence="3 4">
    <name type="scientific">Cellulomonas fulva</name>
    <dbReference type="NCBI Taxonomy" id="2835530"/>
    <lineage>
        <taxon>Bacteria</taxon>
        <taxon>Bacillati</taxon>
        <taxon>Actinomycetota</taxon>
        <taxon>Actinomycetes</taxon>
        <taxon>Micrococcales</taxon>
        <taxon>Cellulomonadaceae</taxon>
        <taxon>Cellulomonas</taxon>
    </lineage>
</organism>
<dbReference type="InterPro" id="IPR041664">
    <property type="entry name" value="AAA_16"/>
</dbReference>
<reference evidence="3 4" key="1">
    <citation type="submission" date="2021-05" db="EMBL/GenBank/DDBJ databases">
        <title>Description of Cellulomonas sp. DKR-3 sp. nov.</title>
        <authorList>
            <person name="Dahal R.H."/>
            <person name="Chaudhary D.K."/>
        </authorList>
    </citation>
    <scope>NUCLEOTIDE SEQUENCE [LARGE SCALE GENOMIC DNA]</scope>
    <source>
        <strain evidence="3 4">DKR-3</strain>
    </source>
</reference>
<dbReference type="RefSeq" id="WP_214347332.1">
    <property type="nucleotide sequence ID" value="NZ_JAHBOH010000001.1"/>
</dbReference>
<name>A0ABS5TWT1_9CELL</name>
<dbReference type="InterPro" id="IPR011990">
    <property type="entry name" value="TPR-like_helical_dom_sf"/>
</dbReference>
<dbReference type="SUPFAM" id="SSF47413">
    <property type="entry name" value="lambda repressor-like DNA-binding domains"/>
    <property type="match status" value="1"/>
</dbReference>
<dbReference type="SUPFAM" id="SSF52540">
    <property type="entry name" value="P-loop containing nucleoside triphosphate hydrolases"/>
    <property type="match status" value="1"/>
</dbReference>
<dbReference type="Proteomes" id="UP000722125">
    <property type="component" value="Unassembled WGS sequence"/>
</dbReference>
<keyword evidence="4" id="KW-1185">Reference proteome</keyword>
<dbReference type="SMART" id="SM00530">
    <property type="entry name" value="HTH_XRE"/>
    <property type="match status" value="1"/>
</dbReference>
<evidence type="ECO:0000259" key="2">
    <source>
        <dbReference type="PROSITE" id="PS50943"/>
    </source>
</evidence>
<dbReference type="Gene3D" id="1.25.40.10">
    <property type="entry name" value="Tetratricopeptide repeat domain"/>
    <property type="match status" value="1"/>
</dbReference>
<dbReference type="InterPro" id="IPR036388">
    <property type="entry name" value="WH-like_DNA-bd_sf"/>
</dbReference>
<dbReference type="Gene3D" id="1.10.260.40">
    <property type="entry name" value="lambda repressor-like DNA-binding domains"/>
    <property type="match status" value="1"/>
</dbReference>
<comment type="caution">
    <text evidence="3">The sequence shown here is derived from an EMBL/GenBank/DDBJ whole genome shotgun (WGS) entry which is preliminary data.</text>
</comment>
<dbReference type="Pfam" id="PF13191">
    <property type="entry name" value="AAA_16"/>
    <property type="match status" value="1"/>
</dbReference>